<evidence type="ECO:0000256" key="9">
    <source>
        <dbReference type="RuleBase" id="RU003357"/>
    </source>
</evidence>
<keyword evidence="13" id="KW-0675">Receptor</keyword>
<dbReference type="Gene3D" id="2.40.170.20">
    <property type="entry name" value="TonB-dependent receptor, beta-barrel domain"/>
    <property type="match status" value="1"/>
</dbReference>
<evidence type="ECO:0000259" key="11">
    <source>
        <dbReference type="Pfam" id="PF00593"/>
    </source>
</evidence>
<keyword evidence="14" id="KW-1185">Reference proteome</keyword>
<feature type="domain" description="TonB-dependent receptor-like beta-barrel" evidence="11">
    <location>
        <begin position="399"/>
        <end position="971"/>
    </location>
</feature>
<keyword evidence="4 8" id="KW-0812">Transmembrane</keyword>
<dbReference type="InterPro" id="IPR037066">
    <property type="entry name" value="Plug_dom_sf"/>
</dbReference>
<dbReference type="InterPro" id="IPR036942">
    <property type="entry name" value="Beta-barrel_TonB_sf"/>
</dbReference>
<feature type="signal peptide" evidence="10">
    <location>
        <begin position="1"/>
        <end position="25"/>
    </location>
</feature>
<keyword evidence="6 8" id="KW-0472">Membrane</keyword>
<dbReference type="Pfam" id="PF00593">
    <property type="entry name" value="TonB_dep_Rec_b-barrel"/>
    <property type="match status" value="1"/>
</dbReference>
<dbReference type="EMBL" id="BAAAZD010000001">
    <property type="protein sequence ID" value="GAA3997628.1"/>
    <property type="molecule type" value="Genomic_DNA"/>
</dbReference>
<dbReference type="PANTHER" id="PTHR47234:SF2">
    <property type="entry name" value="TONB-DEPENDENT RECEPTOR"/>
    <property type="match status" value="1"/>
</dbReference>
<dbReference type="InterPro" id="IPR000531">
    <property type="entry name" value="Beta-barrel_TonB"/>
</dbReference>
<reference evidence="14" key="1">
    <citation type="journal article" date="2019" name="Int. J. Syst. Evol. Microbiol.">
        <title>The Global Catalogue of Microorganisms (GCM) 10K type strain sequencing project: providing services to taxonomists for standard genome sequencing and annotation.</title>
        <authorList>
            <consortium name="The Broad Institute Genomics Platform"/>
            <consortium name="The Broad Institute Genome Sequencing Center for Infectious Disease"/>
            <person name="Wu L."/>
            <person name="Ma J."/>
        </authorList>
    </citation>
    <scope>NUCLEOTIDE SEQUENCE [LARGE SCALE GENOMIC DNA]</scope>
    <source>
        <strain evidence="14">JCM 16603</strain>
    </source>
</reference>
<dbReference type="InterPro" id="IPR039426">
    <property type="entry name" value="TonB-dep_rcpt-like"/>
</dbReference>
<keyword evidence="2 8" id="KW-0813">Transport</keyword>
<name>A0ABP7RHN8_9SPHN</name>
<dbReference type="Pfam" id="PF07715">
    <property type="entry name" value="Plug"/>
    <property type="match status" value="1"/>
</dbReference>
<dbReference type="RefSeq" id="WP_344708475.1">
    <property type="nucleotide sequence ID" value="NZ_BAAAZD010000001.1"/>
</dbReference>
<comment type="caution">
    <text evidence="13">The sequence shown here is derived from an EMBL/GenBank/DDBJ whole genome shotgun (WGS) entry which is preliminary data.</text>
</comment>
<protein>
    <submittedName>
        <fullName evidence="13">TonB-dependent receptor</fullName>
    </submittedName>
</protein>
<evidence type="ECO:0000256" key="7">
    <source>
        <dbReference type="ARBA" id="ARBA00023237"/>
    </source>
</evidence>
<comment type="subcellular location">
    <subcellularLocation>
        <location evidence="1 8">Cell outer membrane</location>
        <topology evidence="1 8">Multi-pass membrane protein</topology>
    </subcellularLocation>
</comment>
<dbReference type="Proteomes" id="UP001501310">
    <property type="component" value="Unassembled WGS sequence"/>
</dbReference>
<evidence type="ECO:0000256" key="6">
    <source>
        <dbReference type="ARBA" id="ARBA00023136"/>
    </source>
</evidence>
<dbReference type="InterPro" id="IPR012910">
    <property type="entry name" value="Plug_dom"/>
</dbReference>
<keyword evidence="3 8" id="KW-1134">Transmembrane beta strand</keyword>
<evidence type="ECO:0000256" key="4">
    <source>
        <dbReference type="ARBA" id="ARBA00022692"/>
    </source>
</evidence>
<feature type="chain" id="PRO_5046021829" evidence="10">
    <location>
        <begin position="26"/>
        <end position="974"/>
    </location>
</feature>
<evidence type="ECO:0000313" key="14">
    <source>
        <dbReference type="Proteomes" id="UP001501310"/>
    </source>
</evidence>
<sequence length="974" mass="102729">MRFKNKLMTTSLLVGTSVLATPAFAQSGQPAPAVTTQADPQVQADQAEPTAESEVVITGTLIRNPNLVASSPVNVVNEAEITLRAPNNAEELIRRIPGVTPGIGSQVNNGSNGINSVDLRGLGTQRNIVLLDGNRIVPTLANGATDLNVIPVALISRVDVLTGGASTTYGADAVSGVVNFITNRNFSGIDARAAYKLTERGDGQSHRVDLTIGGNFAEDRGNAVISFGYTKVEPVYQTRPFALFGISSRTGAASGSSATTTPTNINFGGTTGYQQLNPGGTAFVPYYEGFNFNPYNIFQTPLERKSAYGAATYEIADGIEFYARGLFSSNEISSIIAPSGIFGNPLVVNANNPYLTPALRDQICTFNGIALGTACTSRTGSTATTGLPLPAVYRRLVELGPRIGNYQNNVYDARVGTRFDVTSSSSLDLSLSYGKSEQNQTNSGYVLNSRVQQALLATSTTACTVTTASCVPLNLFGPTGSITPAQVAFIQGSANIAIDTQLQQARALYSGDLGFSAPWASNPVSFALGGEYRRYTYDRVPDARSQDPSELGGAGGAVLPFSGGYNVKEAYAELIAPIASDKPFFDELTLEAGVRYSDYKLTTGQGFDATTYKVGATWQPVDAIRLRGNYQRAVRAPNIGELFAPNVTGLTNLQVDPCALTNPVGNANLIATCLAQGAPAGQIGVIPNPVAGQANGTGGGNANLTPEKADTYTLGVVVTPKSILPGFSASLDYYNIDINSAITAPTPGDSLAACFNSPSPTSAACLAIRRNPVSGALSGPTGTVAGLPLYSTNQGRLRTNGFDFTANYDRDLGPVRLGLNLSGNYTRSLKFKATPTSYDRECAGYFSANCGPSLGQVQPKWSWTQRTSLGFGAATLSLLWRHIGEVNYEGTAADFLQRGFSGTNCAATGNPGNSCSRYLFRGAVTNQAPAKSALAGKTYDFNTIKAFDYFDLNAQFDIERRFQLTLGVLNLFDK</sequence>
<evidence type="ECO:0000313" key="13">
    <source>
        <dbReference type="EMBL" id="GAA3997628.1"/>
    </source>
</evidence>
<dbReference type="SUPFAM" id="SSF56935">
    <property type="entry name" value="Porins"/>
    <property type="match status" value="1"/>
</dbReference>
<gene>
    <name evidence="13" type="ORF">GCM10022211_03860</name>
</gene>
<evidence type="ECO:0000256" key="1">
    <source>
        <dbReference type="ARBA" id="ARBA00004571"/>
    </source>
</evidence>
<comment type="similarity">
    <text evidence="8 9">Belongs to the TonB-dependent receptor family.</text>
</comment>
<feature type="domain" description="TonB-dependent receptor plug" evidence="12">
    <location>
        <begin position="70"/>
        <end position="177"/>
    </location>
</feature>
<organism evidence="13 14">
    <name type="scientific">Sphingomonas humi</name>
    <dbReference type="NCBI Taxonomy" id="335630"/>
    <lineage>
        <taxon>Bacteria</taxon>
        <taxon>Pseudomonadati</taxon>
        <taxon>Pseudomonadota</taxon>
        <taxon>Alphaproteobacteria</taxon>
        <taxon>Sphingomonadales</taxon>
        <taxon>Sphingomonadaceae</taxon>
        <taxon>Sphingomonas</taxon>
    </lineage>
</organism>
<keyword evidence="5 9" id="KW-0798">TonB box</keyword>
<evidence type="ECO:0000256" key="5">
    <source>
        <dbReference type="ARBA" id="ARBA00023077"/>
    </source>
</evidence>
<evidence type="ECO:0000256" key="3">
    <source>
        <dbReference type="ARBA" id="ARBA00022452"/>
    </source>
</evidence>
<keyword evidence="10" id="KW-0732">Signal</keyword>
<dbReference type="Gene3D" id="2.170.130.10">
    <property type="entry name" value="TonB-dependent receptor, plug domain"/>
    <property type="match status" value="1"/>
</dbReference>
<evidence type="ECO:0000256" key="2">
    <source>
        <dbReference type="ARBA" id="ARBA00022448"/>
    </source>
</evidence>
<dbReference type="PROSITE" id="PS52016">
    <property type="entry name" value="TONB_DEPENDENT_REC_3"/>
    <property type="match status" value="1"/>
</dbReference>
<evidence type="ECO:0000256" key="10">
    <source>
        <dbReference type="SAM" id="SignalP"/>
    </source>
</evidence>
<keyword evidence="7 8" id="KW-0998">Cell outer membrane</keyword>
<proteinExistence type="inferred from homology"/>
<dbReference type="PANTHER" id="PTHR47234">
    <property type="match status" value="1"/>
</dbReference>
<accession>A0ABP7RHN8</accession>
<evidence type="ECO:0000259" key="12">
    <source>
        <dbReference type="Pfam" id="PF07715"/>
    </source>
</evidence>
<evidence type="ECO:0000256" key="8">
    <source>
        <dbReference type="PROSITE-ProRule" id="PRU01360"/>
    </source>
</evidence>